<feature type="modified residue" description="4-aspartylphosphate" evidence="2">
    <location>
        <position position="57"/>
    </location>
</feature>
<comment type="caution">
    <text evidence="4">The sequence shown here is derived from an EMBL/GenBank/DDBJ whole genome shotgun (WGS) entry which is preliminary data.</text>
</comment>
<name>A0ABS6H909_9PROT</name>
<feature type="domain" description="Response regulatory" evidence="3">
    <location>
        <begin position="7"/>
        <end position="120"/>
    </location>
</feature>
<dbReference type="PANTHER" id="PTHR44591">
    <property type="entry name" value="STRESS RESPONSE REGULATOR PROTEIN 1"/>
    <property type="match status" value="1"/>
</dbReference>
<dbReference type="InterPro" id="IPR001789">
    <property type="entry name" value="Sig_transdc_resp-reg_receiver"/>
</dbReference>
<keyword evidence="1 2" id="KW-0597">Phosphoprotein</keyword>
<dbReference type="PROSITE" id="PS50110">
    <property type="entry name" value="RESPONSE_REGULATORY"/>
    <property type="match status" value="1"/>
</dbReference>
<dbReference type="InterPro" id="IPR050595">
    <property type="entry name" value="Bact_response_regulator"/>
</dbReference>
<accession>A0ABS6H909</accession>
<dbReference type="PANTHER" id="PTHR44591:SF21">
    <property type="entry name" value="TWO-COMPONENT RESPONSE REGULATOR"/>
    <property type="match status" value="1"/>
</dbReference>
<dbReference type="SMART" id="SM00448">
    <property type="entry name" value="REC"/>
    <property type="match status" value="1"/>
</dbReference>
<evidence type="ECO:0000313" key="4">
    <source>
        <dbReference type="EMBL" id="MBU8545214.1"/>
    </source>
</evidence>
<evidence type="ECO:0000256" key="1">
    <source>
        <dbReference type="ARBA" id="ARBA00022553"/>
    </source>
</evidence>
<dbReference type="Pfam" id="PF00072">
    <property type="entry name" value="Response_reg"/>
    <property type="match status" value="1"/>
</dbReference>
<sequence length="130" mass="13862">MEAGALTLLLVEDDPLVRMTLVEGLADAGFTVIEAEDAEAALALLARRDDIDVLLTDINLPGADGFDLSHAARQLRPRLPVVYTSGRFRAAEPGRGLPDAPFLAKPFSVARAAETIGALLHQPPSSHRVQ</sequence>
<reference evidence="4 5" key="1">
    <citation type="submission" date="2021-01" db="EMBL/GenBank/DDBJ databases">
        <title>Roseomonas sp. nov, a bacterium isolated from an oil production mixture in Yumen Oilfield.</title>
        <authorList>
            <person name="Wu D."/>
        </authorList>
    </citation>
    <scope>NUCLEOTIDE SEQUENCE [LARGE SCALE GENOMIC DNA]</scope>
    <source>
        <strain evidence="4 5">ROY-5-3</strain>
    </source>
</reference>
<dbReference type="Proteomes" id="UP000689967">
    <property type="component" value="Unassembled WGS sequence"/>
</dbReference>
<evidence type="ECO:0000256" key="2">
    <source>
        <dbReference type="PROSITE-ProRule" id="PRU00169"/>
    </source>
</evidence>
<proteinExistence type="predicted"/>
<evidence type="ECO:0000259" key="3">
    <source>
        <dbReference type="PROSITE" id="PS50110"/>
    </source>
</evidence>
<organism evidence="4 5">
    <name type="scientific">Falsiroseomonas oleicola</name>
    <dbReference type="NCBI Taxonomy" id="2801474"/>
    <lineage>
        <taxon>Bacteria</taxon>
        <taxon>Pseudomonadati</taxon>
        <taxon>Pseudomonadota</taxon>
        <taxon>Alphaproteobacteria</taxon>
        <taxon>Acetobacterales</taxon>
        <taxon>Roseomonadaceae</taxon>
        <taxon>Falsiroseomonas</taxon>
    </lineage>
</organism>
<gene>
    <name evidence="4" type="ORF">JJQ90_15945</name>
</gene>
<evidence type="ECO:0000313" key="5">
    <source>
        <dbReference type="Proteomes" id="UP000689967"/>
    </source>
</evidence>
<protein>
    <submittedName>
        <fullName evidence="4">Response regulator</fullName>
    </submittedName>
</protein>
<keyword evidence="5" id="KW-1185">Reference proteome</keyword>
<dbReference type="RefSeq" id="WP_216877046.1">
    <property type="nucleotide sequence ID" value="NZ_JAERQM010000004.1"/>
</dbReference>
<dbReference type="EMBL" id="JAERQM010000004">
    <property type="protein sequence ID" value="MBU8545214.1"/>
    <property type="molecule type" value="Genomic_DNA"/>
</dbReference>